<dbReference type="InterPro" id="IPR002762">
    <property type="entry name" value="CbiX-like"/>
</dbReference>
<evidence type="ECO:0000313" key="4">
    <source>
        <dbReference type="Proteomes" id="UP000029553"/>
    </source>
</evidence>
<gene>
    <name evidence="3" type="ORF">P353_09445</name>
</gene>
<name>A0A096FLQ2_COMTE</name>
<evidence type="ECO:0000313" key="3">
    <source>
        <dbReference type="EMBL" id="KGH30693.1"/>
    </source>
</evidence>
<proteinExistence type="predicted"/>
<dbReference type="RefSeq" id="WP_034368229.1">
    <property type="nucleotide sequence ID" value="NZ_AWOR01000042.1"/>
</dbReference>
<dbReference type="GO" id="GO:0046872">
    <property type="term" value="F:metal ion binding"/>
    <property type="evidence" value="ECO:0007669"/>
    <property type="project" value="UniProtKB-KW"/>
</dbReference>
<dbReference type="PANTHER" id="PTHR33542">
    <property type="entry name" value="SIROHYDROCHLORIN FERROCHELATASE, CHLOROPLASTIC"/>
    <property type="match status" value="1"/>
</dbReference>
<evidence type="ECO:0000256" key="2">
    <source>
        <dbReference type="ARBA" id="ARBA00023239"/>
    </source>
</evidence>
<dbReference type="PANTHER" id="PTHR33542:SF5">
    <property type="entry name" value="FERROCHELATASE CHE1"/>
    <property type="match status" value="1"/>
</dbReference>
<protein>
    <submittedName>
        <fullName evidence="3">Cobalamin biosynthesis protein CbiX</fullName>
    </submittedName>
</protein>
<dbReference type="Proteomes" id="UP000029553">
    <property type="component" value="Unassembled WGS sequence"/>
</dbReference>
<dbReference type="SUPFAM" id="SSF53800">
    <property type="entry name" value="Chelatase"/>
    <property type="match status" value="1"/>
</dbReference>
<dbReference type="EMBL" id="AWOR01000042">
    <property type="protein sequence ID" value="KGH30693.1"/>
    <property type="molecule type" value="Genomic_DNA"/>
</dbReference>
<keyword evidence="2" id="KW-0456">Lyase</keyword>
<dbReference type="AlphaFoldDB" id="A0A096FLQ2"/>
<dbReference type="GO" id="GO:0016829">
    <property type="term" value="F:lyase activity"/>
    <property type="evidence" value="ECO:0007669"/>
    <property type="project" value="UniProtKB-KW"/>
</dbReference>
<dbReference type="Gene3D" id="3.40.50.1400">
    <property type="match status" value="1"/>
</dbReference>
<reference evidence="3 4" key="1">
    <citation type="submission" date="2013-09" db="EMBL/GenBank/DDBJ databases">
        <title>High correlation between genotypes and phenotypes of environmental bacteria Comamonas testosteroni strains.</title>
        <authorList>
            <person name="Liu L."/>
            <person name="Zhu W."/>
            <person name="Xia X."/>
            <person name="Xu B."/>
            <person name="Luo M."/>
            <person name="Wang G."/>
        </authorList>
    </citation>
    <scope>NUCLEOTIDE SEQUENCE [LARGE SCALE GENOMIC DNA]</scope>
    <source>
        <strain evidence="3 4">JL40</strain>
    </source>
</reference>
<keyword evidence="1" id="KW-0479">Metal-binding</keyword>
<organism evidence="3 4">
    <name type="scientific">Comamonas testosteroni</name>
    <name type="common">Pseudomonas testosteroni</name>
    <dbReference type="NCBI Taxonomy" id="285"/>
    <lineage>
        <taxon>Bacteria</taxon>
        <taxon>Pseudomonadati</taxon>
        <taxon>Pseudomonadota</taxon>
        <taxon>Betaproteobacteria</taxon>
        <taxon>Burkholderiales</taxon>
        <taxon>Comamonadaceae</taxon>
        <taxon>Comamonas</taxon>
    </lineage>
</organism>
<evidence type="ECO:0000256" key="1">
    <source>
        <dbReference type="ARBA" id="ARBA00022723"/>
    </source>
</evidence>
<dbReference type="Pfam" id="PF01903">
    <property type="entry name" value="CbiX"/>
    <property type="match status" value="1"/>
</dbReference>
<accession>A0A096FLQ2</accession>
<dbReference type="InterPro" id="IPR050963">
    <property type="entry name" value="Sirohydro_Cobaltochel/CbiX"/>
</dbReference>
<dbReference type="CDD" id="cd03416">
    <property type="entry name" value="CbiX_SirB_N"/>
    <property type="match status" value="1"/>
</dbReference>
<sequence>MDDAANHTPGRSGLILLAHGSRDALWRQPIEAVHQLVQAMRPDLHCICAYLDACAPDLPAAAQSLIAQGVEHLIVLPLFLGTGKHAREDIPRLLDELRRQHPGCRFDLQTAAGENPRVTSLLAQLAVEAVEAAAGSEALKHTDFK</sequence>
<comment type="caution">
    <text evidence="3">The sequence shown here is derived from an EMBL/GenBank/DDBJ whole genome shotgun (WGS) entry which is preliminary data.</text>
</comment>